<organism evidence="1 2">
    <name type="scientific">Bifidobacterium biavatii DSM 23969</name>
    <dbReference type="NCBI Taxonomy" id="1437608"/>
    <lineage>
        <taxon>Bacteria</taxon>
        <taxon>Bacillati</taxon>
        <taxon>Actinomycetota</taxon>
        <taxon>Actinomycetes</taxon>
        <taxon>Bifidobacteriales</taxon>
        <taxon>Bifidobacteriaceae</taxon>
        <taxon>Bifidobacterium</taxon>
    </lineage>
</organism>
<proteinExistence type="predicted"/>
<evidence type="ECO:0000313" key="1">
    <source>
        <dbReference type="EMBL" id="KFI49760.1"/>
    </source>
</evidence>
<dbReference type="AlphaFoldDB" id="A0A086ZTB0"/>
<evidence type="ECO:0000313" key="2">
    <source>
        <dbReference type="Proteomes" id="UP000029108"/>
    </source>
</evidence>
<dbReference type="STRING" id="1437608.GCA_000771645_00958"/>
<keyword evidence="2" id="KW-1185">Reference proteome</keyword>
<sequence length="179" mass="20378">MGNSNYIEQFIESILGSDYMGPVDSTPAGFASHAVLQRMVKHFGHGYTAVERATDGEVKYNRVRDICIGQKAPAKVSEVIAMARACSQEPLEIFYRITGLENRSRNLWKAEEPGDDVLNEWMRHFERYTLFDENERREYGLAPVRDDIIRELSGDDVVVGTYGRDGKTYAFTARIRMEG</sequence>
<comment type="caution">
    <text evidence="1">The sequence shown here is derived from an EMBL/GenBank/DDBJ whole genome shotgun (WGS) entry which is preliminary data.</text>
</comment>
<dbReference type="RefSeq" id="WP_033492259.1">
    <property type="nucleotide sequence ID" value="NZ_JDUU01000002.1"/>
</dbReference>
<name>A0A086ZTB0_9BIFI</name>
<gene>
    <name evidence="1" type="ORF">BBIA_1448</name>
</gene>
<protein>
    <submittedName>
        <fullName evidence="1">Uncharacterized protein</fullName>
    </submittedName>
</protein>
<dbReference type="OrthoDB" id="3240581at2"/>
<reference evidence="1 2" key="1">
    <citation type="submission" date="2014-03" db="EMBL/GenBank/DDBJ databases">
        <title>Genomics of Bifidobacteria.</title>
        <authorList>
            <person name="Ventura M."/>
            <person name="Milani C."/>
            <person name="Lugli G.A."/>
        </authorList>
    </citation>
    <scope>NUCLEOTIDE SEQUENCE [LARGE SCALE GENOMIC DNA]</scope>
    <source>
        <strain evidence="1 2">DSM 23969</strain>
    </source>
</reference>
<accession>A0A086ZTB0</accession>
<dbReference type="Proteomes" id="UP000029108">
    <property type="component" value="Unassembled WGS sequence"/>
</dbReference>
<dbReference type="EMBL" id="JGYN01000020">
    <property type="protein sequence ID" value="KFI49760.1"/>
    <property type="molecule type" value="Genomic_DNA"/>
</dbReference>